<organism evidence="7 8">
    <name type="scientific">Pseudodesulfovibrio senegalensis</name>
    <dbReference type="NCBI Taxonomy" id="1721087"/>
    <lineage>
        <taxon>Bacteria</taxon>
        <taxon>Pseudomonadati</taxon>
        <taxon>Thermodesulfobacteriota</taxon>
        <taxon>Desulfovibrionia</taxon>
        <taxon>Desulfovibrionales</taxon>
        <taxon>Desulfovibrionaceae</taxon>
    </lineage>
</organism>
<dbReference type="GO" id="GO:0015171">
    <property type="term" value="F:amino acid transmembrane transporter activity"/>
    <property type="evidence" value="ECO:0007669"/>
    <property type="project" value="TreeGrafter"/>
</dbReference>
<dbReference type="Pfam" id="PF01810">
    <property type="entry name" value="LysE"/>
    <property type="match status" value="1"/>
</dbReference>
<keyword evidence="2" id="KW-1003">Cell membrane</keyword>
<comment type="caution">
    <text evidence="7">The sequence shown here is derived from an EMBL/GenBank/DDBJ whole genome shotgun (WGS) entry which is preliminary data.</text>
</comment>
<evidence type="ECO:0000256" key="3">
    <source>
        <dbReference type="ARBA" id="ARBA00022692"/>
    </source>
</evidence>
<evidence type="ECO:0000256" key="2">
    <source>
        <dbReference type="ARBA" id="ARBA00022475"/>
    </source>
</evidence>
<keyword evidence="5 6" id="KW-0472">Membrane</keyword>
<feature type="transmembrane region" description="Helical" evidence="6">
    <location>
        <begin position="40"/>
        <end position="65"/>
    </location>
</feature>
<keyword evidence="3 6" id="KW-0812">Transmembrane</keyword>
<evidence type="ECO:0000313" key="7">
    <source>
        <dbReference type="EMBL" id="KAB1442978.1"/>
    </source>
</evidence>
<accession>A0A6N6N5C6</accession>
<keyword evidence="8" id="KW-1185">Reference proteome</keyword>
<evidence type="ECO:0000313" key="8">
    <source>
        <dbReference type="Proteomes" id="UP000438699"/>
    </source>
</evidence>
<evidence type="ECO:0000256" key="1">
    <source>
        <dbReference type="ARBA" id="ARBA00004651"/>
    </source>
</evidence>
<evidence type="ECO:0000256" key="4">
    <source>
        <dbReference type="ARBA" id="ARBA00022989"/>
    </source>
</evidence>
<dbReference type="RefSeq" id="WP_151149187.1">
    <property type="nucleotide sequence ID" value="NZ_WAIE01000001.1"/>
</dbReference>
<dbReference type="EMBL" id="WAIE01000001">
    <property type="protein sequence ID" value="KAB1442978.1"/>
    <property type="molecule type" value="Genomic_DNA"/>
</dbReference>
<dbReference type="InterPro" id="IPR001123">
    <property type="entry name" value="LeuE-type"/>
</dbReference>
<feature type="transmembrane region" description="Helical" evidence="6">
    <location>
        <begin position="6"/>
        <end position="28"/>
    </location>
</feature>
<dbReference type="PANTHER" id="PTHR30086:SF20">
    <property type="entry name" value="ARGININE EXPORTER PROTEIN ARGO-RELATED"/>
    <property type="match status" value="1"/>
</dbReference>
<feature type="transmembrane region" description="Helical" evidence="6">
    <location>
        <begin position="71"/>
        <end position="92"/>
    </location>
</feature>
<evidence type="ECO:0000256" key="5">
    <source>
        <dbReference type="ARBA" id="ARBA00023136"/>
    </source>
</evidence>
<evidence type="ECO:0000256" key="6">
    <source>
        <dbReference type="SAM" id="Phobius"/>
    </source>
</evidence>
<dbReference type="AlphaFoldDB" id="A0A6N6N5C6"/>
<protein>
    <submittedName>
        <fullName evidence="7">LysE family translocator</fullName>
    </submittedName>
</protein>
<gene>
    <name evidence="7" type="ORF">F8A88_01525</name>
</gene>
<reference evidence="7 8" key="1">
    <citation type="journal article" date="2017" name="Int. J. Syst. Evol. Microbiol.">
        <title>Desulfovibrio senegalensis sp. nov., a mesophilic sulfate reducer isolated from marine sediment.</title>
        <authorList>
            <person name="Thioye A."/>
            <person name="Gam Z.B.A."/>
            <person name="Mbengue M."/>
            <person name="Cayol J.L."/>
            <person name="Joseph-Bartoli M."/>
            <person name="Toure-Kane C."/>
            <person name="Labat M."/>
        </authorList>
    </citation>
    <scope>NUCLEOTIDE SEQUENCE [LARGE SCALE GENOMIC DNA]</scope>
    <source>
        <strain evidence="7 8">DSM 101509</strain>
    </source>
</reference>
<comment type="subcellular location">
    <subcellularLocation>
        <location evidence="1">Cell membrane</location>
        <topology evidence="1">Multi-pass membrane protein</topology>
    </subcellularLocation>
</comment>
<dbReference type="PANTHER" id="PTHR30086">
    <property type="entry name" value="ARGININE EXPORTER PROTEIN ARGO"/>
    <property type="match status" value="1"/>
</dbReference>
<dbReference type="GO" id="GO:0005886">
    <property type="term" value="C:plasma membrane"/>
    <property type="evidence" value="ECO:0007669"/>
    <property type="project" value="UniProtKB-SubCell"/>
</dbReference>
<sequence>MTIEGAVGLAVASFLFALLPGPGVTALIAQSLARGFGTGVFWGAGLVMGDFVYLMLAMFGMGWVASTMGDAFVILKFAGSAYLIYLGVRCWLAKPPANHGESAAASAHKGYARTLLGGMCVSLSNPKVIAFYCGFLPGFVNMAQLDGANMALVACIILPTVFATMVGYAWLAGKGRRAAGSTRLWKLVNRSAGAVMIGAGVAVVTE</sequence>
<proteinExistence type="predicted"/>
<keyword evidence="4 6" id="KW-1133">Transmembrane helix</keyword>
<dbReference type="Proteomes" id="UP000438699">
    <property type="component" value="Unassembled WGS sequence"/>
</dbReference>
<dbReference type="OrthoDB" id="9804822at2"/>
<name>A0A6N6N5C6_9BACT</name>
<feature type="transmembrane region" description="Helical" evidence="6">
    <location>
        <begin position="151"/>
        <end position="172"/>
    </location>
</feature>